<dbReference type="InterPro" id="IPR000185">
    <property type="entry name" value="SecA"/>
</dbReference>
<dbReference type="SMART" id="SM00957">
    <property type="entry name" value="SecA_DEAD"/>
    <property type="match status" value="1"/>
</dbReference>
<dbReference type="InterPro" id="IPR001650">
    <property type="entry name" value="Helicase_C-like"/>
</dbReference>
<dbReference type="PROSITE" id="PS51194">
    <property type="entry name" value="HELICASE_CTER"/>
    <property type="match status" value="1"/>
</dbReference>
<dbReference type="PROSITE" id="PS51196">
    <property type="entry name" value="SECA_MOTOR_DEAD"/>
    <property type="match status" value="1"/>
</dbReference>
<feature type="compositionally biased region" description="Basic and acidic residues" evidence="11">
    <location>
        <begin position="11"/>
        <end position="20"/>
    </location>
</feature>
<evidence type="ECO:0000256" key="2">
    <source>
        <dbReference type="ARBA" id="ARBA00022475"/>
    </source>
</evidence>
<dbReference type="SUPFAM" id="SSF81767">
    <property type="entry name" value="Pre-protein crosslinking domain of SecA"/>
    <property type="match status" value="1"/>
</dbReference>
<keyword evidence="8 10" id="KW-0811">Translocation</keyword>
<comment type="similarity">
    <text evidence="10">Belongs to the SecA family.</text>
</comment>
<dbReference type="InterPro" id="IPR014001">
    <property type="entry name" value="Helicase_ATP-bd"/>
</dbReference>
<name>A0ABS5C0X6_9BACT</name>
<dbReference type="PROSITE" id="PS51192">
    <property type="entry name" value="HELICASE_ATP_BIND_1"/>
    <property type="match status" value="1"/>
</dbReference>
<evidence type="ECO:0000256" key="6">
    <source>
        <dbReference type="ARBA" id="ARBA00022927"/>
    </source>
</evidence>
<dbReference type="InterPro" id="IPR011130">
    <property type="entry name" value="SecA_preprotein_X-link_dom"/>
</dbReference>
<dbReference type="PRINTS" id="PR00906">
    <property type="entry name" value="SECA"/>
</dbReference>
<dbReference type="InterPro" id="IPR020937">
    <property type="entry name" value="SecA_CS"/>
</dbReference>
<dbReference type="PANTHER" id="PTHR30612">
    <property type="entry name" value="SECA INNER MEMBRANE COMPONENT OF SEC PROTEIN SECRETION SYSTEM"/>
    <property type="match status" value="1"/>
</dbReference>
<evidence type="ECO:0000256" key="11">
    <source>
        <dbReference type="SAM" id="MobiDB-lite"/>
    </source>
</evidence>
<evidence type="ECO:0000256" key="8">
    <source>
        <dbReference type="ARBA" id="ARBA00023010"/>
    </source>
</evidence>
<dbReference type="SUPFAM" id="SSF52540">
    <property type="entry name" value="P-loop containing nucleoside triphosphate hydrolases"/>
    <property type="match status" value="2"/>
</dbReference>
<evidence type="ECO:0000256" key="5">
    <source>
        <dbReference type="ARBA" id="ARBA00022840"/>
    </source>
</evidence>
<keyword evidence="3 10" id="KW-0963">Cytoplasm</keyword>
<comment type="subunit">
    <text evidence="10">Monomer and homodimer. Part of the essential Sec protein translocation apparatus which comprises SecA, SecYEG and auxiliary proteins SecDF. Other proteins may also be involved.</text>
</comment>
<dbReference type="EC" id="7.4.2.8" evidence="10"/>
<comment type="catalytic activity">
    <reaction evidence="10">
        <text>ATP + H2O + cellular proteinSide 1 = ADP + phosphate + cellular proteinSide 2.</text>
        <dbReference type="EC" id="7.4.2.8"/>
    </reaction>
</comment>
<dbReference type="InterPro" id="IPR027417">
    <property type="entry name" value="P-loop_NTPase"/>
</dbReference>
<reference evidence="15 16" key="1">
    <citation type="submission" date="2021-04" db="EMBL/GenBank/DDBJ databases">
        <authorList>
            <person name="Ivanova A."/>
        </authorList>
    </citation>
    <scope>NUCLEOTIDE SEQUENCE [LARGE SCALE GENOMIC DNA]</scope>
    <source>
        <strain evidence="15 16">G18</strain>
    </source>
</reference>
<feature type="binding site" evidence="10">
    <location>
        <begin position="133"/>
        <end position="137"/>
    </location>
    <ligand>
        <name>ATP</name>
        <dbReference type="ChEBI" id="CHEBI:30616"/>
    </ligand>
</feature>
<keyword evidence="16" id="KW-1185">Reference proteome</keyword>
<dbReference type="EMBL" id="JAGKQQ010000001">
    <property type="protein sequence ID" value="MBP3959635.1"/>
    <property type="molecule type" value="Genomic_DNA"/>
</dbReference>
<comment type="caution">
    <text evidence="15">The sequence shown here is derived from an EMBL/GenBank/DDBJ whole genome shotgun (WGS) entry which is preliminary data.</text>
</comment>
<accession>A0ABS5C0X6</accession>
<evidence type="ECO:0000259" key="12">
    <source>
        <dbReference type="PROSITE" id="PS51192"/>
    </source>
</evidence>
<keyword evidence="7 10" id="KW-1278">Translocase</keyword>
<dbReference type="InterPro" id="IPR044722">
    <property type="entry name" value="SecA_SF2_C"/>
</dbReference>
<evidence type="ECO:0000256" key="4">
    <source>
        <dbReference type="ARBA" id="ARBA00022741"/>
    </source>
</evidence>
<keyword evidence="9 10" id="KW-0472">Membrane</keyword>
<evidence type="ECO:0000256" key="1">
    <source>
        <dbReference type="ARBA" id="ARBA00022448"/>
    </source>
</evidence>
<keyword evidence="2 10" id="KW-1003">Cell membrane</keyword>
<evidence type="ECO:0000259" key="14">
    <source>
        <dbReference type="PROSITE" id="PS51196"/>
    </source>
</evidence>
<dbReference type="Proteomes" id="UP000676565">
    <property type="component" value="Unassembled WGS sequence"/>
</dbReference>
<proteinExistence type="inferred from homology"/>
<keyword evidence="1 10" id="KW-0813">Transport</keyword>
<keyword evidence="4 10" id="KW-0547">Nucleotide-binding</keyword>
<dbReference type="InterPro" id="IPR014018">
    <property type="entry name" value="SecA_motor_DEAD"/>
</dbReference>
<keyword evidence="5 10" id="KW-0067">ATP-binding</keyword>
<gene>
    <name evidence="10" type="primary">secA</name>
    <name evidence="15" type="ORF">J8F10_30690</name>
</gene>
<dbReference type="Gene3D" id="3.90.1440.10">
    <property type="entry name" value="SecA, preprotein cross-linking domain"/>
    <property type="match status" value="1"/>
</dbReference>
<feature type="domain" description="SecA family profile" evidence="14">
    <location>
        <begin position="31"/>
        <end position="628"/>
    </location>
</feature>
<dbReference type="InterPro" id="IPR036670">
    <property type="entry name" value="SecA_X-link_sf"/>
</dbReference>
<feature type="binding site" evidence="10">
    <location>
        <position position="115"/>
    </location>
    <ligand>
        <name>ATP</name>
        <dbReference type="ChEBI" id="CHEBI:30616"/>
    </ligand>
</feature>
<comment type="function">
    <text evidence="10">Part of the Sec protein translocase complex. Interacts with the SecYEG preprotein conducting channel. Has a central role in coupling the hydrolysis of ATP to the transfer of proteins into and across the cell membrane, serving as an ATP-driven molecular motor driving the stepwise translocation of polypeptide chains across the membrane.</text>
</comment>
<dbReference type="Gene3D" id="3.40.50.300">
    <property type="entry name" value="P-loop containing nucleotide triphosphate hydrolases"/>
    <property type="match status" value="2"/>
</dbReference>
<feature type="region of interest" description="Disordered" evidence="11">
    <location>
        <begin position="1"/>
        <end position="26"/>
    </location>
</feature>
<dbReference type="Pfam" id="PF21090">
    <property type="entry name" value="P-loop_SecA"/>
    <property type="match status" value="2"/>
</dbReference>
<evidence type="ECO:0000256" key="10">
    <source>
        <dbReference type="HAMAP-Rule" id="MF_01382"/>
    </source>
</evidence>
<sequence length="670" mass="73998">MSTAIPPAAPEHAEAPRKIENTPGRLGTWPVNTTVARVGPPWKRRLSRAALLVPKVRYFEKLHADVTDAQLVELSMGLRGKARGKWDLDKLLPEAFALASLAIQRTLNIRPFDVQLAAGAVMHVGGLVELATGEGKTVSASAPAYLNALSGKGVHVTTVNDYLAKRDAEWIGPVYQKLGMTVGVLQQKMDEGDRITAYKADVTYGTAAEFGFDFLRDRLKLRGGQATAAPFWAAWTGGGGGRLDPRVQRGLHYAIVDEADSIFVDEAKTPLIIANPTRLADPEEQVVFKWADELARSMKRDEHFHMNAKKDKIELTDAGKHLVRYSNPPTGKHAKAMDKLLEAVERGLHAYYRFARDQHYMVNSENKIVIIDEGTGRPMPDRHWRDGLHQAVEAKEKVAINMPSSHAAQVTFQNFYRLYEKLAGMSGTLLPNFWEMRKVYRRWTTKVPTNKPNLRNVLPDSVYPTEDAKFDAVVQKTQEMLASGRPVLIGTRTVEASKKLSAKLTAAAVPHQVLNAEQNEHEADVVAGAGQPGMVTVATNMAGRGTDIKLGPGVAANGGLHVIGTERHEAERIDRQLIGRAGRQGDPGSSQFMLALEDQLLEGLGGAKQKELEALGKAGGSRDWNSFAPLFRLAQRRIEARHYRQRLDLMNYDKQRQEMLQDLGADAYVD</sequence>
<dbReference type="HAMAP" id="MF_01382">
    <property type="entry name" value="SecA"/>
    <property type="match status" value="1"/>
</dbReference>
<feature type="binding site" evidence="10">
    <location>
        <position position="547"/>
    </location>
    <ligand>
        <name>ATP</name>
        <dbReference type="ChEBI" id="CHEBI:30616"/>
    </ligand>
</feature>
<organism evidence="15 16">
    <name type="scientific">Gemmata palustris</name>
    <dbReference type="NCBI Taxonomy" id="2822762"/>
    <lineage>
        <taxon>Bacteria</taxon>
        <taxon>Pseudomonadati</taxon>
        <taxon>Planctomycetota</taxon>
        <taxon>Planctomycetia</taxon>
        <taxon>Gemmatales</taxon>
        <taxon>Gemmataceae</taxon>
        <taxon>Gemmata</taxon>
    </lineage>
</organism>
<evidence type="ECO:0000256" key="9">
    <source>
        <dbReference type="ARBA" id="ARBA00023136"/>
    </source>
</evidence>
<evidence type="ECO:0000313" key="15">
    <source>
        <dbReference type="EMBL" id="MBP3959635.1"/>
    </source>
</evidence>
<comment type="subcellular location">
    <subcellularLocation>
        <location evidence="10">Cell membrane</location>
        <topology evidence="10">Peripheral membrane protein</topology>
        <orientation evidence="10">Cytoplasmic side</orientation>
    </subcellularLocation>
    <subcellularLocation>
        <location evidence="10">Cytoplasm</location>
    </subcellularLocation>
    <text evidence="10">Distribution is 50-50.</text>
</comment>
<evidence type="ECO:0000313" key="16">
    <source>
        <dbReference type="Proteomes" id="UP000676565"/>
    </source>
</evidence>
<dbReference type="CDD" id="cd17928">
    <property type="entry name" value="DEXDc_SecA"/>
    <property type="match status" value="1"/>
</dbReference>
<dbReference type="CDD" id="cd18803">
    <property type="entry name" value="SF2_C_secA"/>
    <property type="match status" value="1"/>
</dbReference>
<dbReference type="Pfam" id="PF01043">
    <property type="entry name" value="SecA_PP_bind"/>
    <property type="match status" value="1"/>
</dbReference>
<dbReference type="InterPro" id="IPR011115">
    <property type="entry name" value="SecA_DEAD"/>
</dbReference>
<keyword evidence="6 10" id="KW-0653">Protein transport</keyword>
<evidence type="ECO:0000259" key="13">
    <source>
        <dbReference type="PROSITE" id="PS51194"/>
    </source>
</evidence>
<dbReference type="SMART" id="SM00958">
    <property type="entry name" value="SecA_PP_bind"/>
    <property type="match status" value="1"/>
</dbReference>
<dbReference type="PANTHER" id="PTHR30612:SF0">
    <property type="entry name" value="CHLOROPLAST PROTEIN-TRANSPORTING ATPASE"/>
    <property type="match status" value="1"/>
</dbReference>
<protein>
    <recommendedName>
        <fullName evidence="10">Protein translocase subunit SecA</fullName>
        <ecNumber evidence="10">7.4.2.8</ecNumber>
    </recommendedName>
</protein>
<evidence type="ECO:0000256" key="3">
    <source>
        <dbReference type="ARBA" id="ARBA00022490"/>
    </source>
</evidence>
<dbReference type="PROSITE" id="PS01312">
    <property type="entry name" value="SECA"/>
    <property type="match status" value="1"/>
</dbReference>
<feature type="domain" description="Helicase C-terminal" evidence="13">
    <location>
        <begin position="469"/>
        <end position="639"/>
    </location>
</feature>
<feature type="domain" description="Helicase ATP-binding" evidence="12">
    <location>
        <begin position="117"/>
        <end position="294"/>
    </location>
</feature>
<dbReference type="RefSeq" id="WP_210660356.1">
    <property type="nucleotide sequence ID" value="NZ_JAGKQQ010000001.1"/>
</dbReference>
<evidence type="ECO:0000256" key="7">
    <source>
        <dbReference type="ARBA" id="ARBA00022967"/>
    </source>
</evidence>
<dbReference type="Pfam" id="PF07517">
    <property type="entry name" value="SecA_DEAD"/>
    <property type="match status" value="1"/>
</dbReference>